<evidence type="ECO:0000256" key="3">
    <source>
        <dbReference type="ARBA" id="ARBA00012098"/>
    </source>
</evidence>
<evidence type="ECO:0000256" key="6">
    <source>
        <dbReference type="ARBA" id="ARBA00031424"/>
    </source>
</evidence>
<dbReference type="EC" id="5.1.3.13" evidence="3"/>
<evidence type="ECO:0000256" key="5">
    <source>
        <dbReference type="ARBA" id="ARBA00029758"/>
    </source>
</evidence>
<dbReference type="AlphaFoldDB" id="A0A7C3RRR5"/>
<reference evidence="8" key="1">
    <citation type="journal article" date="2020" name="mSystems">
        <title>Genome- and Community-Level Interaction Insights into Carbon Utilization and Element Cycling Functions of Hydrothermarchaeota in Hydrothermal Sediment.</title>
        <authorList>
            <person name="Zhou Z."/>
            <person name="Liu Y."/>
            <person name="Xu W."/>
            <person name="Pan J."/>
            <person name="Luo Z.H."/>
            <person name="Li M."/>
        </authorList>
    </citation>
    <scope>NUCLEOTIDE SEQUENCE [LARGE SCALE GENOMIC DNA]</scope>
    <source>
        <strain evidence="8">SpSt-81</strain>
    </source>
</reference>
<dbReference type="SUPFAM" id="SSF51182">
    <property type="entry name" value="RmlC-like cupins"/>
    <property type="match status" value="1"/>
</dbReference>
<evidence type="ECO:0000256" key="1">
    <source>
        <dbReference type="ARBA" id="ARBA00001298"/>
    </source>
</evidence>
<organism evidence="8">
    <name type="scientific">Dictyoglomus thermophilum</name>
    <dbReference type="NCBI Taxonomy" id="14"/>
    <lineage>
        <taxon>Bacteria</taxon>
        <taxon>Pseudomonadati</taxon>
        <taxon>Dictyoglomota</taxon>
        <taxon>Dictyoglomia</taxon>
        <taxon>Dictyoglomales</taxon>
        <taxon>Dictyoglomaceae</taxon>
        <taxon>Dictyoglomus</taxon>
    </lineage>
</organism>
<protein>
    <recommendedName>
        <fullName evidence="4">dTDP-4-dehydrorhamnose 3,5-epimerase</fullName>
        <ecNumber evidence="3">5.1.3.13</ecNumber>
    </recommendedName>
    <alternativeName>
        <fullName evidence="6">Thymidine diphospho-4-keto-rhamnose 3,5-epimerase</fullName>
    </alternativeName>
    <alternativeName>
        <fullName evidence="5">dTDP-4-keto-6-deoxyglucose 3,5-epimerase</fullName>
    </alternativeName>
    <alternativeName>
        <fullName evidence="7">dTDP-6-deoxy-D-xylo-4-hexulose 3,5-epimerase</fullName>
    </alternativeName>
</protein>
<dbReference type="GO" id="GO:0008830">
    <property type="term" value="F:dTDP-4-dehydrorhamnose 3,5-epimerase activity"/>
    <property type="evidence" value="ECO:0007669"/>
    <property type="project" value="UniProtKB-EC"/>
</dbReference>
<dbReference type="GO" id="GO:0005829">
    <property type="term" value="C:cytosol"/>
    <property type="evidence" value="ECO:0007669"/>
    <property type="project" value="TreeGrafter"/>
</dbReference>
<dbReference type="InterPro" id="IPR014710">
    <property type="entry name" value="RmlC-like_jellyroll"/>
</dbReference>
<evidence type="ECO:0000313" key="8">
    <source>
        <dbReference type="EMBL" id="HFX13982.1"/>
    </source>
</evidence>
<accession>A0A7C3RRR5</accession>
<dbReference type="Gene3D" id="2.60.120.10">
    <property type="entry name" value="Jelly Rolls"/>
    <property type="match status" value="1"/>
</dbReference>
<evidence type="ECO:0000256" key="7">
    <source>
        <dbReference type="ARBA" id="ARBA00033311"/>
    </source>
</evidence>
<evidence type="ECO:0000256" key="4">
    <source>
        <dbReference type="ARBA" id="ARBA00019595"/>
    </source>
</evidence>
<comment type="catalytic activity">
    <reaction evidence="1">
        <text>dTDP-4-dehydro-6-deoxy-alpha-D-glucose = dTDP-4-dehydro-beta-L-rhamnose</text>
        <dbReference type="Rhea" id="RHEA:16969"/>
        <dbReference type="ChEBI" id="CHEBI:57649"/>
        <dbReference type="ChEBI" id="CHEBI:62830"/>
        <dbReference type="EC" id="5.1.3.13"/>
    </reaction>
</comment>
<sequence>MDFGDKDFLKIKGVKGNYIQGVYIKQLTKIPDERGVIYHMLRADDPIFENFGEIYFSLVYPGVIKGWHLHKKMILNYAVIQGMIKLVLYDDREDSPTRGNLMEIFMGEENYLLVKIPPMIWNGFKGIGTKTAIVANCASIPHDPEEIIRLDPFTDKIPYDWSLKHG</sequence>
<dbReference type="PANTHER" id="PTHR21047:SF2">
    <property type="entry name" value="THYMIDINE DIPHOSPHO-4-KETO-RHAMNOSE 3,5-EPIMERASE"/>
    <property type="match status" value="1"/>
</dbReference>
<gene>
    <name evidence="8" type="ORF">ENW00_07560</name>
</gene>
<dbReference type="Pfam" id="PF00908">
    <property type="entry name" value="dTDP_sugar_isom"/>
    <property type="match status" value="1"/>
</dbReference>
<comment type="caution">
    <text evidence="8">The sequence shown here is derived from an EMBL/GenBank/DDBJ whole genome shotgun (WGS) entry which is preliminary data.</text>
</comment>
<name>A0A7C3RRR5_DICTH</name>
<dbReference type="GO" id="GO:0000271">
    <property type="term" value="P:polysaccharide biosynthetic process"/>
    <property type="evidence" value="ECO:0007669"/>
    <property type="project" value="TreeGrafter"/>
</dbReference>
<proteinExistence type="predicted"/>
<dbReference type="PANTHER" id="PTHR21047">
    <property type="entry name" value="DTDP-6-DEOXY-D-GLUCOSE-3,5 EPIMERASE"/>
    <property type="match status" value="1"/>
</dbReference>
<dbReference type="EMBL" id="DTIN01000032">
    <property type="protein sequence ID" value="HFX13982.1"/>
    <property type="molecule type" value="Genomic_DNA"/>
</dbReference>
<dbReference type="InterPro" id="IPR000888">
    <property type="entry name" value="RmlC-like"/>
</dbReference>
<comment type="function">
    <text evidence="2">Catalyzes the epimerization of the C3' and C5'positions of dTDP-6-deoxy-D-xylo-4-hexulose, forming dTDP-6-deoxy-L-lyxo-4-hexulose.</text>
</comment>
<dbReference type="InterPro" id="IPR011051">
    <property type="entry name" value="RmlC_Cupin_sf"/>
</dbReference>
<evidence type="ECO:0000256" key="2">
    <source>
        <dbReference type="ARBA" id="ARBA00001997"/>
    </source>
</evidence>